<dbReference type="InterPro" id="IPR001451">
    <property type="entry name" value="Hexapep"/>
</dbReference>
<dbReference type="InterPro" id="IPR047324">
    <property type="entry name" value="LbH_gamma_CA-like"/>
</dbReference>
<dbReference type="CDD" id="cd04645">
    <property type="entry name" value="LbH_gamma_CA_like"/>
    <property type="match status" value="1"/>
</dbReference>
<dbReference type="InterPro" id="IPR050484">
    <property type="entry name" value="Transf_Hexapept/Carb_Anhydrase"/>
</dbReference>
<dbReference type="PANTHER" id="PTHR13061:SF29">
    <property type="entry name" value="GAMMA CARBONIC ANHYDRASE-LIKE 1, MITOCHONDRIAL-RELATED"/>
    <property type="match status" value="1"/>
</dbReference>
<gene>
    <name evidence="1" type="ORF">EV677_1261</name>
</gene>
<evidence type="ECO:0000313" key="1">
    <source>
        <dbReference type="EMBL" id="TDN94706.1"/>
    </source>
</evidence>
<name>A0A4R6GIB6_9BURK</name>
<accession>A0A4R6GIB6</accession>
<dbReference type="AlphaFoldDB" id="A0A4R6GIB6"/>
<organism evidence="1 2">
    <name type="scientific">Herminiimonas fonticola</name>
    <dbReference type="NCBI Taxonomy" id="303380"/>
    <lineage>
        <taxon>Bacteria</taxon>
        <taxon>Pseudomonadati</taxon>
        <taxon>Pseudomonadota</taxon>
        <taxon>Betaproteobacteria</taxon>
        <taxon>Burkholderiales</taxon>
        <taxon>Oxalobacteraceae</taxon>
        <taxon>Herminiimonas</taxon>
    </lineage>
</organism>
<keyword evidence="2" id="KW-1185">Reference proteome</keyword>
<dbReference type="Gene3D" id="2.160.10.10">
    <property type="entry name" value="Hexapeptide repeat proteins"/>
    <property type="match status" value="1"/>
</dbReference>
<evidence type="ECO:0000313" key="2">
    <source>
        <dbReference type="Proteomes" id="UP000294737"/>
    </source>
</evidence>
<protein>
    <submittedName>
        <fullName evidence="1">Carbonic anhydrase/acetyltransferase-like protein (Isoleucine patch superfamily)</fullName>
    </submittedName>
</protein>
<keyword evidence="1" id="KW-0808">Transferase</keyword>
<proteinExistence type="predicted"/>
<dbReference type="PANTHER" id="PTHR13061">
    <property type="entry name" value="DYNACTIN SUBUNIT P25"/>
    <property type="match status" value="1"/>
</dbReference>
<sequence length="198" mass="21176">MHCWNLAYQRYQHAAPTTTNFIETMAIYQLGEHVPDIAASAYITDSATVVGRVTIKANSSVWFQVTVRGDNEDITIGENCNLQEGAVLHADPGFPLTLADNVSVGHQAMIHGCSVGEGSLIGIQAVILNGAKIGKNCLVGAGALVTEGKEFPDNSLILGTPAKVVRTLSESDIANLHRIADSYVARSREFKNTLKKIG</sequence>
<dbReference type="EMBL" id="SNWF01000004">
    <property type="protein sequence ID" value="TDN94706.1"/>
    <property type="molecule type" value="Genomic_DNA"/>
</dbReference>
<comment type="caution">
    <text evidence="1">The sequence shown here is derived from an EMBL/GenBank/DDBJ whole genome shotgun (WGS) entry which is preliminary data.</text>
</comment>
<dbReference type="GO" id="GO:0016740">
    <property type="term" value="F:transferase activity"/>
    <property type="evidence" value="ECO:0007669"/>
    <property type="project" value="UniProtKB-KW"/>
</dbReference>
<reference evidence="1 2" key="1">
    <citation type="submission" date="2019-03" db="EMBL/GenBank/DDBJ databases">
        <title>Genomic Encyclopedia of Type Strains, Phase IV (KMG-IV): sequencing the most valuable type-strain genomes for metagenomic binning, comparative biology and taxonomic classification.</title>
        <authorList>
            <person name="Goeker M."/>
        </authorList>
    </citation>
    <scope>NUCLEOTIDE SEQUENCE [LARGE SCALE GENOMIC DNA]</scope>
    <source>
        <strain evidence="1 2">DSM 18555</strain>
    </source>
</reference>
<dbReference type="SUPFAM" id="SSF51161">
    <property type="entry name" value="Trimeric LpxA-like enzymes"/>
    <property type="match status" value="1"/>
</dbReference>
<dbReference type="Proteomes" id="UP000294737">
    <property type="component" value="Unassembled WGS sequence"/>
</dbReference>
<dbReference type="Pfam" id="PF00132">
    <property type="entry name" value="Hexapep"/>
    <property type="match status" value="1"/>
</dbReference>
<dbReference type="InterPro" id="IPR011004">
    <property type="entry name" value="Trimer_LpxA-like_sf"/>
</dbReference>